<dbReference type="InterPro" id="IPR034149">
    <property type="entry name" value="TOPRIM_TopoI"/>
</dbReference>
<dbReference type="PANTHER" id="PTHR42785:SF1">
    <property type="entry name" value="DNA TOPOISOMERASE"/>
    <property type="match status" value="1"/>
</dbReference>
<dbReference type="GO" id="GO:0003677">
    <property type="term" value="F:DNA binding"/>
    <property type="evidence" value="ECO:0007669"/>
    <property type="project" value="InterPro"/>
</dbReference>
<gene>
    <name evidence="2" type="ORF">G01um101477_123</name>
</gene>
<organism evidence="2 3">
    <name type="scientific">Candidatus Doudnabacteria bacterium Gr01-1014_77</name>
    <dbReference type="NCBI Taxonomy" id="2017133"/>
    <lineage>
        <taxon>Bacteria</taxon>
        <taxon>Candidatus Doudnaibacteriota</taxon>
    </lineage>
</organism>
<accession>A0A554JD72</accession>
<dbReference type="InterPro" id="IPR006171">
    <property type="entry name" value="TOPRIM_dom"/>
</dbReference>
<dbReference type="SMART" id="SM00493">
    <property type="entry name" value="TOPRIM"/>
    <property type="match status" value="1"/>
</dbReference>
<dbReference type="CDD" id="cd03363">
    <property type="entry name" value="TOPRIM_TopoIA_TopoI"/>
    <property type="match status" value="1"/>
</dbReference>
<dbReference type="PANTHER" id="PTHR42785">
    <property type="entry name" value="DNA TOPOISOMERASE, TYPE IA, CORE"/>
    <property type="match status" value="1"/>
</dbReference>
<sequence>MKKTLVIVESPTKAKTISRFLGKDFDVQASFGHVRDLPKSKMGIDIENNFEPTYIVPVKAKKVITELKAKADKATEVILATDEDREGEAISWHLVSALKLKNKEPKRIVFHEIT</sequence>
<dbReference type="PROSITE" id="PS50880">
    <property type="entry name" value="TOPRIM"/>
    <property type="match status" value="1"/>
</dbReference>
<dbReference type="GO" id="GO:0006265">
    <property type="term" value="P:DNA topological change"/>
    <property type="evidence" value="ECO:0007669"/>
    <property type="project" value="InterPro"/>
</dbReference>
<dbReference type="EMBL" id="VMFF01000008">
    <property type="protein sequence ID" value="TSC66325.1"/>
    <property type="molecule type" value="Genomic_DNA"/>
</dbReference>
<proteinExistence type="predicted"/>
<comment type="caution">
    <text evidence="2">The sequence shown here is derived from an EMBL/GenBank/DDBJ whole genome shotgun (WGS) entry which is preliminary data.</text>
</comment>
<evidence type="ECO:0000313" key="3">
    <source>
        <dbReference type="Proteomes" id="UP000319613"/>
    </source>
</evidence>
<dbReference type="Gene3D" id="3.40.50.140">
    <property type="match status" value="1"/>
</dbReference>
<feature type="non-terminal residue" evidence="2">
    <location>
        <position position="114"/>
    </location>
</feature>
<dbReference type="SUPFAM" id="SSF56712">
    <property type="entry name" value="Prokaryotic type I DNA topoisomerase"/>
    <property type="match status" value="1"/>
</dbReference>
<protein>
    <submittedName>
        <fullName evidence="2">DNA topoisomerase I</fullName>
    </submittedName>
</protein>
<keyword evidence="2" id="KW-0413">Isomerase</keyword>
<dbReference type="InterPro" id="IPR023405">
    <property type="entry name" value="Topo_IA_core_domain"/>
</dbReference>
<evidence type="ECO:0000259" key="1">
    <source>
        <dbReference type="PROSITE" id="PS50880"/>
    </source>
</evidence>
<name>A0A554JD72_9BACT</name>
<dbReference type="Proteomes" id="UP000319613">
    <property type="component" value="Unassembled WGS sequence"/>
</dbReference>
<reference evidence="2 3" key="1">
    <citation type="submission" date="2017-07" db="EMBL/GenBank/DDBJ databases">
        <title>Mechanisms for carbon and nitrogen cycling indicate functional differentiation within the Candidate Phyla Radiation.</title>
        <authorList>
            <person name="Danczak R.E."/>
            <person name="Johnston M.D."/>
            <person name="Kenah C."/>
            <person name="Slattery M."/>
            <person name="Wrighton K.C."/>
            <person name="Wilkins M.J."/>
        </authorList>
    </citation>
    <scope>NUCLEOTIDE SEQUENCE [LARGE SCALE GENOMIC DNA]</scope>
    <source>
        <strain evidence="2">Gr01-1014_77</strain>
    </source>
</reference>
<dbReference type="GO" id="GO:0003917">
    <property type="term" value="F:DNA topoisomerase type I (single strand cut, ATP-independent) activity"/>
    <property type="evidence" value="ECO:0007669"/>
    <property type="project" value="InterPro"/>
</dbReference>
<dbReference type="AlphaFoldDB" id="A0A554JD72"/>
<dbReference type="InterPro" id="IPR000380">
    <property type="entry name" value="Topo_IA"/>
</dbReference>
<feature type="domain" description="Toprim" evidence="1">
    <location>
        <begin position="3"/>
        <end position="113"/>
    </location>
</feature>
<evidence type="ECO:0000313" key="2">
    <source>
        <dbReference type="EMBL" id="TSC66325.1"/>
    </source>
</evidence>
<dbReference type="Pfam" id="PF01751">
    <property type="entry name" value="Toprim"/>
    <property type="match status" value="1"/>
</dbReference>